<feature type="binding site" evidence="1">
    <location>
        <begin position="180"/>
        <end position="182"/>
    </location>
    <ligand>
        <name>substrate</name>
    </ligand>
</feature>
<feature type="binding site" evidence="1">
    <location>
        <position position="224"/>
    </location>
    <ligand>
        <name>2-oxoglutarate</name>
        <dbReference type="ChEBI" id="CHEBI:16810"/>
    </ligand>
</feature>
<evidence type="ECO:0000256" key="2">
    <source>
        <dbReference type="SAM" id="MobiDB-lite"/>
    </source>
</evidence>
<dbReference type="OrthoDB" id="545910at2759"/>
<feature type="binding site" evidence="1">
    <location>
        <position position="318"/>
    </location>
    <ligand>
        <name>2-oxoglutarate</name>
        <dbReference type="ChEBI" id="CHEBI:16810"/>
    </ligand>
</feature>
<dbReference type="PANTHER" id="PTHR31573:SF1">
    <property type="entry name" value="DNA OXIDATIVE DEMETHYLASE ALKBH2"/>
    <property type="match status" value="1"/>
</dbReference>
<evidence type="ECO:0000313" key="4">
    <source>
        <dbReference type="EMBL" id="GMF17111.1"/>
    </source>
</evidence>
<feature type="domain" description="Fe2OG dioxygenase" evidence="3">
    <location>
        <begin position="217"/>
        <end position="323"/>
    </location>
</feature>
<feature type="compositionally biased region" description="Low complexity" evidence="2">
    <location>
        <begin position="33"/>
        <end position="45"/>
    </location>
</feature>
<dbReference type="GO" id="GO:0051747">
    <property type="term" value="F:cytosine C-5 DNA demethylase activity"/>
    <property type="evidence" value="ECO:0007669"/>
    <property type="project" value="TreeGrafter"/>
</dbReference>
<dbReference type="InterPro" id="IPR005123">
    <property type="entry name" value="Oxoglu/Fe-dep_dioxygenase_dom"/>
</dbReference>
<sequence length="323" mass="36262">MKSTLPSMGQAVVCIIFNSAANDVEMPGKQSKRSLSSQKSSSTPTKRAKMDPPPGEEFSLATVVDNVKKAAIAHSHLPAAVVSKVFEQDAAISYLTTDRKSWIYHVPRWYKYVFEHATPEELQVSSTERAADEAEPPVTWSTLFKRAWEAHPKEHDTIMMFGKPAKLPRFQQLCGEMGSYRYSGKTFEARKKYPQGLEHAVQQMQNMVENPGTHRTRLTGGLVNWYENGDHYIGPHADDERDMMACSPIVALSLGATRRFVFTKKTSKSAPQDDQAVARLELQMEDGDLMIMGGTTQRTHKHAVPKMAKCREPRISITLRCFS</sequence>
<evidence type="ECO:0000313" key="5">
    <source>
        <dbReference type="Proteomes" id="UP001165083"/>
    </source>
</evidence>
<feature type="binding site" evidence="1">
    <location>
        <position position="236"/>
    </location>
    <ligand>
        <name>2-oxoglutarate</name>
        <dbReference type="ChEBI" id="CHEBI:16810"/>
    </ligand>
</feature>
<dbReference type="GO" id="GO:0008198">
    <property type="term" value="F:ferrous iron binding"/>
    <property type="evidence" value="ECO:0007669"/>
    <property type="project" value="TreeGrafter"/>
</dbReference>
<dbReference type="EMBL" id="BSXW01000273">
    <property type="protein sequence ID" value="GMF17111.1"/>
    <property type="molecule type" value="Genomic_DNA"/>
</dbReference>
<dbReference type="Gene3D" id="2.60.120.590">
    <property type="entry name" value="Alpha-ketoglutarate-dependent dioxygenase AlkB-like"/>
    <property type="match status" value="1"/>
</dbReference>
<keyword evidence="5" id="KW-1185">Reference proteome</keyword>
<evidence type="ECO:0000256" key="1">
    <source>
        <dbReference type="PIRSR" id="PIRSR632852-1"/>
    </source>
</evidence>
<name>A0A9W6WUD5_9STRA</name>
<proteinExistence type="predicted"/>
<feature type="binding site" evidence="1">
    <location>
        <position position="226"/>
    </location>
    <ligand>
        <name>2-oxoglutarate</name>
        <dbReference type="ChEBI" id="CHEBI:16810"/>
    </ligand>
</feature>
<dbReference type="Proteomes" id="UP001165083">
    <property type="component" value="Unassembled WGS sequence"/>
</dbReference>
<dbReference type="AlphaFoldDB" id="A0A9W6WUD5"/>
<feature type="binding site" evidence="1">
    <location>
        <begin position="161"/>
        <end position="163"/>
    </location>
    <ligand>
        <name>substrate</name>
    </ligand>
</feature>
<feature type="binding site" evidence="1">
    <location>
        <position position="320"/>
    </location>
    <ligand>
        <name>2-oxoglutarate</name>
        <dbReference type="ChEBI" id="CHEBI:16810"/>
    </ligand>
</feature>
<protein>
    <submittedName>
        <fullName evidence="4">Unnamed protein product</fullName>
    </submittedName>
</protein>
<organism evidence="4 5">
    <name type="scientific">Phytophthora lilii</name>
    <dbReference type="NCBI Taxonomy" id="2077276"/>
    <lineage>
        <taxon>Eukaryota</taxon>
        <taxon>Sar</taxon>
        <taxon>Stramenopiles</taxon>
        <taxon>Oomycota</taxon>
        <taxon>Peronosporomycetes</taxon>
        <taxon>Peronosporales</taxon>
        <taxon>Peronosporaceae</taxon>
        <taxon>Phytophthora</taxon>
    </lineage>
</organism>
<dbReference type="PANTHER" id="PTHR31573">
    <property type="entry name" value="ALPHA-KETOGLUTARATE-DEPENDENT DIOXYGENASE ALKB HOMOLOG 2"/>
    <property type="match status" value="1"/>
</dbReference>
<accession>A0A9W6WUD5</accession>
<feature type="binding site" evidence="1">
    <location>
        <position position="314"/>
    </location>
    <ligand>
        <name>2-oxoglutarate</name>
        <dbReference type="ChEBI" id="CHEBI:16810"/>
    </ligand>
</feature>
<evidence type="ECO:0000259" key="3">
    <source>
        <dbReference type="PROSITE" id="PS51471"/>
    </source>
</evidence>
<dbReference type="Pfam" id="PF13532">
    <property type="entry name" value="2OG-FeII_Oxy_2"/>
    <property type="match status" value="1"/>
</dbReference>
<dbReference type="SUPFAM" id="SSF51197">
    <property type="entry name" value="Clavaminate synthase-like"/>
    <property type="match status" value="1"/>
</dbReference>
<comment type="caution">
    <text evidence="4">The sequence shown here is derived from an EMBL/GenBank/DDBJ whole genome shotgun (WGS) entry which is preliminary data.</text>
</comment>
<gene>
    <name evidence="4" type="ORF">Plil01_000619900</name>
</gene>
<dbReference type="InterPro" id="IPR027450">
    <property type="entry name" value="AlkB-like"/>
</dbReference>
<feature type="region of interest" description="Disordered" evidence="2">
    <location>
        <begin position="27"/>
        <end position="56"/>
    </location>
</feature>
<feature type="binding site" evidence="1">
    <location>
        <position position="239"/>
    </location>
    <ligand>
        <name>substrate</name>
    </ligand>
</feature>
<dbReference type="PROSITE" id="PS51471">
    <property type="entry name" value="FE2OG_OXY"/>
    <property type="match status" value="1"/>
</dbReference>
<dbReference type="InterPro" id="IPR037151">
    <property type="entry name" value="AlkB-like_sf"/>
</dbReference>
<dbReference type="GO" id="GO:0006307">
    <property type="term" value="P:DNA alkylation repair"/>
    <property type="evidence" value="ECO:0007669"/>
    <property type="project" value="TreeGrafter"/>
</dbReference>
<dbReference type="GO" id="GO:0035516">
    <property type="term" value="F:broad specificity oxidative DNA demethylase activity"/>
    <property type="evidence" value="ECO:0007669"/>
    <property type="project" value="TreeGrafter"/>
</dbReference>
<feature type="binding site" evidence="1">
    <location>
        <position position="302"/>
    </location>
    <ligand>
        <name>2-oxoglutarate</name>
        <dbReference type="ChEBI" id="CHEBI:16810"/>
    </ligand>
</feature>
<reference evidence="4" key="1">
    <citation type="submission" date="2023-04" db="EMBL/GenBank/DDBJ databases">
        <title>Phytophthora lilii NBRC 32176.</title>
        <authorList>
            <person name="Ichikawa N."/>
            <person name="Sato H."/>
            <person name="Tonouchi N."/>
        </authorList>
    </citation>
    <scope>NUCLEOTIDE SEQUENCE</scope>
    <source>
        <strain evidence="4">NBRC 32176</strain>
    </source>
</reference>
<dbReference type="InterPro" id="IPR032852">
    <property type="entry name" value="ALKBH2"/>
</dbReference>